<reference evidence="1" key="1">
    <citation type="journal article" date="2014" name="Front. Microbiol.">
        <title>High frequency of phylogenetically diverse reductive dehalogenase-homologous genes in deep subseafloor sedimentary metagenomes.</title>
        <authorList>
            <person name="Kawai M."/>
            <person name="Futagami T."/>
            <person name="Toyoda A."/>
            <person name="Takaki Y."/>
            <person name="Nishi S."/>
            <person name="Hori S."/>
            <person name="Arai W."/>
            <person name="Tsubouchi T."/>
            <person name="Morono Y."/>
            <person name="Uchiyama I."/>
            <person name="Ito T."/>
            <person name="Fujiyama A."/>
            <person name="Inagaki F."/>
            <person name="Takami H."/>
        </authorList>
    </citation>
    <scope>NUCLEOTIDE SEQUENCE</scope>
    <source>
        <strain evidence="1">Expedition CK06-06</strain>
    </source>
</reference>
<name>X1QAT5_9ZZZZ</name>
<organism evidence="1">
    <name type="scientific">marine sediment metagenome</name>
    <dbReference type="NCBI Taxonomy" id="412755"/>
    <lineage>
        <taxon>unclassified sequences</taxon>
        <taxon>metagenomes</taxon>
        <taxon>ecological metagenomes</taxon>
    </lineage>
</organism>
<accession>X1QAT5</accession>
<sequence length="52" mass="5900">MNSVLIGQRGLVHVWGRNDMAATQRMGIDWTVKDPDGITVETYTAFEAWPYT</sequence>
<feature type="non-terminal residue" evidence="1">
    <location>
        <position position="52"/>
    </location>
</feature>
<comment type="caution">
    <text evidence="1">The sequence shown here is derived from an EMBL/GenBank/DDBJ whole genome shotgun (WGS) entry which is preliminary data.</text>
</comment>
<evidence type="ECO:0000313" key="1">
    <source>
        <dbReference type="EMBL" id="GAI48135.1"/>
    </source>
</evidence>
<protein>
    <submittedName>
        <fullName evidence="1">Uncharacterized protein</fullName>
    </submittedName>
</protein>
<gene>
    <name evidence="1" type="ORF">S06H3_60887</name>
</gene>
<dbReference type="EMBL" id="BARV01039806">
    <property type="protein sequence ID" value="GAI48135.1"/>
    <property type="molecule type" value="Genomic_DNA"/>
</dbReference>
<dbReference type="AlphaFoldDB" id="X1QAT5"/>
<proteinExistence type="predicted"/>